<dbReference type="Pfam" id="PF00931">
    <property type="entry name" value="NB-ARC"/>
    <property type="match status" value="1"/>
</dbReference>
<evidence type="ECO:0000259" key="7">
    <source>
        <dbReference type="Pfam" id="PF23598"/>
    </source>
</evidence>
<dbReference type="InterPro" id="IPR042197">
    <property type="entry name" value="Apaf_helical"/>
</dbReference>
<dbReference type="PRINTS" id="PR00364">
    <property type="entry name" value="DISEASERSIST"/>
</dbReference>
<organism evidence="8 9">
    <name type="scientific">Cinnamomum micranthum f. kanehirae</name>
    <dbReference type="NCBI Taxonomy" id="337451"/>
    <lineage>
        <taxon>Eukaryota</taxon>
        <taxon>Viridiplantae</taxon>
        <taxon>Streptophyta</taxon>
        <taxon>Embryophyta</taxon>
        <taxon>Tracheophyta</taxon>
        <taxon>Spermatophyta</taxon>
        <taxon>Magnoliopsida</taxon>
        <taxon>Magnoliidae</taxon>
        <taxon>Laurales</taxon>
        <taxon>Lauraceae</taxon>
        <taxon>Cinnamomum</taxon>
    </lineage>
</organism>
<proteinExistence type="predicted"/>
<comment type="caution">
    <text evidence="8">The sequence shown here is derived from an EMBL/GenBank/DDBJ whole genome shotgun (WGS) entry which is preliminary data.</text>
</comment>
<keyword evidence="1" id="KW-0677">Repeat</keyword>
<evidence type="ECO:0000313" key="8">
    <source>
        <dbReference type="EMBL" id="RWR84259.1"/>
    </source>
</evidence>
<name>A0A3S3N2J7_9MAGN</name>
<evidence type="ECO:0000256" key="3">
    <source>
        <dbReference type="ARBA" id="ARBA00022821"/>
    </source>
</evidence>
<evidence type="ECO:0000259" key="6">
    <source>
        <dbReference type="Pfam" id="PF23559"/>
    </source>
</evidence>
<dbReference type="InterPro" id="IPR058922">
    <property type="entry name" value="WHD_DRP"/>
</dbReference>
<evidence type="ECO:0000259" key="4">
    <source>
        <dbReference type="Pfam" id="PF00931"/>
    </source>
</evidence>
<dbReference type="PANTHER" id="PTHR23155:SF1238">
    <property type="entry name" value="TOMV SUSCEPTIBLE PROTEIN TM-2"/>
    <property type="match status" value="1"/>
</dbReference>
<evidence type="ECO:0000256" key="1">
    <source>
        <dbReference type="ARBA" id="ARBA00022737"/>
    </source>
</evidence>
<dbReference type="EMBL" id="QPKB01000005">
    <property type="protein sequence ID" value="RWR84259.1"/>
    <property type="molecule type" value="Genomic_DNA"/>
</dbReference>
<dbReference type="PANTHER" id="PTHR23155">
    <property type="entry name" value="DISEASE RESISTANCE PROTEIN RP"/>
    <property type="match status" value="1"/>
</dbReference>
<dbReference type="STRING" id="337451.A0A3S3N2J7"/>
<dbReference type="SUPFAM" id="SSF52540">
    <property type="entry name" value="P-loop containing nucleoside triphosphate hydrolases"/>
    <property type="match status" value="1"/>
</dbReference>
<dbReference type="FunFam" id="1.10.10.10:FF:000322">
    <property type="entry name" value="Probable disease resistance protein At1g63360"/>
    <property type="match status" value="1"/>
</dbReference>
<gene>
    <name evidence="8" type="ORF">CKAN_01305500</name>
</gene>
<accession>A0A3S3N2J7</accession>
<keyword evidence="9" id="KW-1185">Reference proteome</keyword>
<dbReference type="InterPro" id="IPR036388">
    <property type="entry name" value="WH-like_DNA-bd_sf"/>
</dbReference>
<dbReference type="GO" id="GO:0098542">
    <property type="term" value="P:defense response to other organism"/>
    <property type="evidence" value="ECO:0007669"/>
    <property type="project" value="TreeGrafter"/>
</dbReference>
<sequence>MASEAIVSYVVGKLGDLLIQEAQLLFGVREGIEGIKNELEWMQRFLKDADSKQNTDEIVKKWVSDIRDVSYEIEDVIETFIYSQRKRHGLVGRVKRGISKPKTRHEVAKQIEQIKQKISDISRRRGDYGIRDINEGRQEASSSIRDLRQRRQFFAILEEPEVVGQQEEISTLKKQLINGEQRRCVISIVGMGGLGKSTLARQVYHDVKNDFDCHAFICLSQQYEMKDVLIHLITSAMGKLGGEIEKLTIEELGMMLREHLKGKRYLVVIDDIWSTKAWDDLKLILPDTGKSKSRVMLTTRIKDVAVHADPVSRLHEMRLLNDNEGWELFMKKVFPGENPSAACPSELEETGREIFAKCGGLPLAILVLGGLLATKEKTFREWSNVLKSVPRHLIDSSEGCMKILALSYWDLPYYLKPCFLYLGLFREDYEFSSEILIRLWIAEGFIQQRDGELMEDVAESYLEELVSKSMIQVVARKSNGLVDKCRVHDLLRDLSITEARQNNFFTIYKDNGTSSSSTSVRRLAFHGNVDGYETSKGSTESLRSILYFSDSEVPLSKLLNTRPKLLRVLKTAFVDFSKLTLPKDIGVFAHLRYLEIGYSPSHRVQLPLPPSIGNLSNLRTLHVGRGATLPIAISNLKQLRHLQALWSDIDGHPQLENLRNLSTLYIRAGSWMKDGLDELTNLREIKISGDISSYHKALSDSVQKLRNLQLLDLQAARSCPTFMPFTGHLHLYEMYLVGKIGKLPELPPNLAKLTLYGSELQEVGISTLEKLSNLKILQLCFESYISKKMICSSGGFPRLEFFSTRTVVYNRGIDS</sequence>
<dbReference type="Gene3D" id="3.40.50.300">
    <property type="entry name" value="P-loop containing nucleotide triphosphate hydrolases"/>
    <property type="match status" value="1"/>
</dbReference>
<keyword evidence="3" id="KW-0611">Plant defense</keyword>
<dbReference type="CDD" id="cd14798">
    <property type="entry name" value="RX-CC_like"/>
    <property type="match status" value="1"/>
</dbReference>
<dbReference type="InterPro" id="IPR032675">
    <property type="entry name" value="LRR_dom_sf"/>
</dbReference>
<dbReference type="InterPro" id="IPR038005">
    <property type="entry name" value="RX-like_CC"/>
</dbReference>
<dbReference type="InterPro" id="IPR002182">
    <property type="entry name" value="NB-ARC"/>
</dbReference>
<dbReference type="Gene3D" id="1.10.10.10">
    <property type="entry name" value="Winged helix-like DNA-binding domain superfamily/Winged helix DNA-binding domain"/>
    <property type="match status" value="1"/>
</dbReference>
<reference evidence="8 9" key="1">
    <citation type="journal article" date="2019" name="Nat. Plants">
        <title>Stout camphor tree genome fills gaps in understanding of flowering plant genome evolution.</title>
        <authorList>
            <person name="Chaw S.M."/>
            <person name="Liu Y.C."/>
            <person name="Wu Y.W."/>
            <person name="Wang H.Y."/>
            <person name="Lin C.I."/>
            <person name="Wu C.S."/>
            <person name="Ke H.M."/>
            <person name="Chang L.Y."/>
            <person name="Hsu C.Y."/>
            <person name="Yang H.T."/>
            <person name="Sudianto E."/>
            <person name="Hsu M.H."/>
            <person name="Wu K.P."/>
            <person name="Wang L.N."/>
            <person name="Leebens-Mack J.H."/>
            <person name="Tsai I.J."/>
        </authorList>
    </citation>
    <scope>NUCLEOTIDE SEQUENCE [LARGE SCALE GENOMIC DNA]</scope>
    <source>
        <strain evidence="9">cv. Chaw 1501</strain>
        <tissue evidence="8">Young leaves</tissue>
    </source>
</reference>
<dbReference type="SUPFAM" id="SSF52058">
    <property type="entry name" value="L domain-like"/>
    <property type="match status" value="1"/>
</dbReference>
<dbReference type="FunFam" id="3.40.50.300:FF:001091">
    <property type="entry name" value="Probable disease resistance protein At1g61300"/>
    <property type="match status" value="1"/>
</dbReference>
<protein>
    <submittedName>
        <fullName evidence="8">Disease resistance protein</fullName>
    </submittedName>
</protein>
<feature type="domain" description="Disease resistance protein winged helix" evidence="6">
    <location>
        <begin position="424"/>
        <end position="494"/>
    </location>
</feature>
<dbReference type="Gene3D" id="3.80.10.10">
    <property type="entry name" value="Ribonuclease Inhibitor"/>
    <property type="match status" value="1"/>
</dbReference>
<dbReference type="InterPro" id="IPR041118">
    <property type="entry name" value="Rx_N"/>
</dbReference>
<dbReference type="Proteomes" id="UP000283530">
    <property type="component" value="Unassembled WGS sequence"/>
</dbReference>
<dbReference type="Pfam" id="PF23559">
    <property type="entry name" value="WHD_DRP"/>
    <property type="match status" value="1"/>
</dbReference>
<dbReference type="AlphaFoldDB" id="A0A3S3N2J7"/>
<feature type="domain" description="NB-ARC" evidence="4">
    <location>
        <begin position="166"/>
        <end position="337"/>
    </location>
</feature>
<evidence type="ECO:0000259" key="5">
    <source>
        <dbReference type="Pfam" id="PF18052"/>
    </source>
</evidence>
<dbReference type="Pfam" id="PF18052">
    <property type="entry name" value="Rx_N"/>
    <property type="match status" value="1"/>
</dbReference>
<dbReference type="InterPro" id="IPR044974">
    <property type="entry name" value="Disease_R_plants"/>
</dbReference>
<evidence type="ECO:0000256" key="2">
    <source>
        <dbReference type="ARBA" id="ARBA00022741"/>
    </source>
</evidence>
<feature type="domain" description="Disease resistance N-terminal" evidence="5">
    <location>
        <begin position="6"/>
        <end position="99"/>
    </location>
</feature>
<evidence type="ECO:0000313" key="9">
    <source>
        <dbReference type="Proteomes" id="UP000283530"/>
    </source>
</evidence>
<dbReference type="InterPro" id="IPR055414">
    <property type="entry name" value="LRR_R13L4/SHOC2-like"/>
</dbReference>
<dbReference type="OrthoDB" id="3027644at2759"/>
<dbReference type="Gene3D" id="1.10.8.430">
    <property type="entry name" value="Helical domain of apoptotic protease-activating factors"/>
    <property type="match status" value="1"/>
</dbReference>
<keyword evidence="2" id="KW-0547">Nucleotide-binding</keyword>
<dbReference type="Gene3D" id="1.20.5.4130">
    <property type="match status" value="1"/>
</dbReference>
<dbReference type="Pfam" id="PF23598">
    <property type="entry name" value="LRR_14"/>
    <property type="match status" value="1"/>
</dbReference>
<dbReference type="GO" id="GO:0043531">
    <property type="term" value="F:ADP binding"/>
    <property type="evidence" value="ECO:0007669"/>
    <property type="project" value="InterPro"/>
</dbReference>
<feature type="domain" description="Disease resistance R13L4/SHOC-2-like LRR" evidence="7">
    <location>
        <begin position="542"/>
        <end position="805"/>
    </location>
</feature>
<dbReference type="InterPro" id="IPR027417">
    <property type="entry name" value="P-loop_NTPase"/>
</dbReference>